<dbReference type="Proteomes" id="UP000553059">
    <property type="component" value="Unassembled WGS sequence"/>
</dbReference>
<organism evidence="1 2">
    <name type="scientific">Desulfitobacterium dehalogenans</name>
    <dbReference type="NCBI Taxonomy" id="36854"/>
    <lineage>
        <taxon>Bacteria</taxon>
        <taxon>Bacillati</taxon>
        <taxon>Bacillota</taxon>
        <taxon>Clostridia</taxon>
        <taxon>Eubacteriales</taxon>
        <taxon>Desulfitobacteriaceae</taxon>
        <taxon>Desulfitobacterium</taxon>
    </lineage>
</organism>
<name>A0A7C7DBY8_9FIRM</name>
<accession>A0A7C7DBY8</accession>
<proteinExistence type="predicted"/>
<sequence length="52" mass="6401">MRVKIIQSFRQEGLEKKMNAFLQENEGKIEIIEIQWKAFLEHYVMILYKEKK</sequence>
<comment type="caution">
    <text evidence="1">The sequence shown here is derived from an EMBL/GenBank/DDBJ whole genome shotgun (WGS) entry which is preliminary data.</text>
</comment>
<dbReference type="EMBL" id="DUTF01000369">
    <property type="protein sequence ID" value="HHY28497.1"/>
    <property type="molecule type" value="Genomic_DNA"/>
</dbReference>
<evidence type="ECO:0000313" key="1">
    <source>
        <dbReference type="EMBL" id="HHY28497.1"/>
    </source>
</evidence>
<gene>
    <name evidence="1" type="ORF">GX523_17495</name>
</gene>
<protein>
    <submittedName>
        <fullName evidence="1">Uncharacterized protein</fullName>
    </submittedName>
</protein>
<reference evidence="1 2" key="1">
    <citation type="journal article" date="2020" name="Biotechnol. Biofuels">
        <title>New insights from the biogas microbiome by comprehensive genome-resolved metagenomics of nearly 1600 species originating from multiple anaerobic digesters.</title>
        <authorList>
            <person name="Campanaro S."/>
            <person name="Treu L."/>
            <person name="Rodriguez-R L.M."/>
            <person name="Kovalovszki A."/>
            <person name="Ziels R.M."/>
            <person name="Maus I."/>
            <person name="Zhu X."/>
            <person name="Kougias P.G."/>
            <person name="Basile A."/>
            <person name="Luo G."/>
            <person name="Schluter A."/>
            <person name="Konstantinidis K.T."/>
            <person name="Angelidaki I."/>
        </authorList>
    </citation>
    <scope>NUCLEOTIDE SEQUENCE [LARGE SCALE GENOMIC DNA]</scope>
    <source>
        <strain evidence="1">AS05jafATM_4</strain>
    </source>
</reference>
<evidence type="ECO:0000313" key="2">
    <source>
        <dbReference type="Proteomes" id="UP000553059"/>
    </source>
</evidence>
<dbReference type="AlphaFoldDB" id="A0A7C7DBY8"/>